<name>A0AA90NMZ8_9GAMM</name>
<dbReference type="AlphaFoldDB" id="A0AA90NMZ8"/>
<gene>
    <name evidence="1" type="ORF">QS748_11395</name>
</gene>
<reference evidence="1 2" key="1">
    <citation type="journal article" date="2023" name="bioRxiv">
        <title>An intranuclear bacterial parasite of deep-sea mussels expresses apoptosis inhibitors acquired from its host.</title>
        <authorList>
            <person name="Gonzalez Porras M.A."/>
            <person name="Assie A."/>
            <person name="Tietjen M."/>
            <person name="Violette M."/>
            <person name="Kleiner M."/>
            <person name="Gruber-Vodicka H."/>
            <person name="Dubilier N."/>
            <person name="Leisch N."/>
        </authorList>
    </citation>
    <scope>NUCLEOTIDE SEQUENCE [LARGE SCALE GENOMIC DNA]</scope>
    <source>
        <strain evidence="1">IAP13</strain>
    </source>
</reference>
<sequence>MKNLLTTQPKLFVSTIDLNHQILRSPNDTKALLKWSEIETLPPSIYGDTNLPQLSSYDFI</sequence>
<proteinExistence type="predicted"/>
<keyword evidence="2" id="KW-1185">Reference proteome</keyword>
<dbReference type="EMBL" id="JASXSV010000020">
    <property type="protein sequence ID" value="MDP0589750.1"/>
    <property type="molecule type" value="Genomic_DNA"/>
</dbReference>
<evidence type="ECO:0000313" key="2">
    <source>
        <dbReference type="Proteomes" id="UP001178148"/>
    </source>
</evidence>
<organism evidence="1 2">
    <name type="scientific">Candidatus Endonucleibacter bathymodioli</name>
    <dbReference type="NCBI Taxonomy" id="539814"/>
    <lineage>
        <taxon>Bacteria</taxon>
        <taxon>Pseudomonadati</taxon>
        <taxon>Pseudomonadota</taxon>
        <taxon>Gammaproteobacteria</taxon>
        <taxon>Oceanospirillales</taxon>
        <taxon>Endozoicomonadaceae</taxon>
        <taxon>Candidatus Endonucleibacter</taxon>
    </lineage>
</organism>
<comment type="caution">
    <text evidence="1">The sequence shown here is derived from an EMBL/GenBank/DDBJ whole genome shotgun (WGS) entry which is preliminary data.</text>
</comment>
<accession>A0AA90NMZ8</accession>
<protein>
    <submittedName>
        <fullName evidence="1">Uncharacterized protein</fullName>
    </submittedName>
</protein>
<evidence type="ECO:0000313" key="1">
    <source>
        <dbReference type="EMBL" id="MDP0589750.1"/>
    </source>
</evidence>
<dbReference type="Proteomes" id="UP001178148">
    <property type="component" value="Unassembled WGS sequence"/>
</dbReference>